<gene>
    <name evidence="2" type="ORF">ABMA28_003913</name>
</gene>
<evidence type="ECO:0000313" key="3">
    <source>
        <dbReference type="Proteomes" id="UP001549921"/>
    </source>
</evidence>
<feature type="transmembrane region" description="Helical" evidence="1">
    <location>
        <begin position="21"/>
        <end position="44"/>
    </location>
</feature>
<reference evidence="2 3" key="1">
    <citation type="submission" date="2024-06" db="EMBL/GenBank/DDBJ databases">
        <title>A chromosome-level genome assembly of beet webworm, Loxostege sticticalis.</title>
        <authorList>
            <person name="Zhang Y."/>
        </authorList>
    </citation>
    <scope>NUCLEOTIDE SEQUENCE [LARGE SCALE GENOMIC DNA]</scope>
    <source>
        <strain evidence="2">AQ028</strain>
        <tissue evidence="2">Male pupae</tissue>
    </source>
</reference>
<dbReference type="AlphaFoldDB" id="A0ABD0SXX3"/>
<accession>A0ABD0SXX3</accession>
<dbReference type="Proteomes" id="UP001549921">
    <property type="component" value="Unassembled WGS sequence"/>
</dbReference>
<dbReference type="PANTHER" id="PTHR36694">
    <property type="entry name" value="PASIFLORA 1, ISOFORM A-RELATED"/>
    <property type="match status" value="1"/>
</dbReference>
<keyword evidence="1" id="KW-0812">Transmembrane</keyword>
<proteinExistence type="predicted"/>
<feature type="transmembrane region" description="Helical" evidence="1">
    <location>
        <begin position="78"/>
        <end position="96"/>
    </location>
</feature>
<keyword evidence="1" id="KW-0472">Membrane</keyword>
<sequence length="183" mass="21055">MGFSLPRLTRCCFCFSLRTGSLIIGYVSIIMSLFFMASISYFLYMVVRFVEANKDKPNPEHPPDEVAQVALGLYVSQAYYLLVYLYLIVISVMLVVGVHTNNHRLLRYYVFSGFFLFGMALALVVVSFVFLGFLATLPLLKWCMTHFICLIVVRSTYLEMEEQNRPKSFEMQHLYSPPAPINL</sequence>
<dbReference type="PANTHER" id="PTHR36694:SF11">
    <property type="entry name" value="LP21121P-RELATED"/>
    <property type="match status" value="1"/>
</dbReference>
<protein>
    <submittedName>
        <fullName evidence="2">Uncharacterized protein</fullName>
    </submittedName>
</protein>
<evidence type="ECO:0000256" key="1">
    <source>
        <dbReference type="SAM" id="Phobius"/>
    </source>
</evidence>
<name>A0ABD0SXX3_LOXSC</name>
<comment type="caution">
    <text evidence="2">The sequence shown here is derived from an EMBL/GenBank/DDBJ whole genome shotgun (WGS) entry which is preliminary data.</text>
</comment>
<feature type="transmembrane region" description="Helical" evidence="1">
    <location>
        <begin position="108"/>
        <end position="133"/>
    </location>
</feature>
<dbReference type="EMBL" id="JBEDNZ010000015">
    <property type="protein sequence ID" value="KAL0829045.1"/>
    <property type="molecule type" value="Genomic_DNA"/>
</dbReference>
<evidence type="ECO:0000313" key="2">
    <source>
        <dbReference type="EMBL" id="KAL0829045.1"/>
    </source>
</evidence>
<organism evidence="2 3">
    <name type="scientific">Loxostege sticticalis</name>
    <name type="common">Beet webworm moth</name>
    <dbReference type="NCBI Taxonomy" id="481309"/>
    <lineage>
        <taxon>Eukaryota</taxon>
        <taxon>Metazoa</taxon>
        <taxon>Ecdysozoa</taxon>
        <taxon>Arthropoda</taxon>
        <taxon>Hexapoda</taxon>
        <taxon>Insecta</taxon>
        <taxon>Pterygota</taxon>
        <taxon>Neoptera</taxon>
        <taxon>Endopterygota</taxon>
        <taxon>Lepidoptera</taxon>
        <taxon>Glossata</taxon>
        <taxon>Ditrysia</taxon>
        <taxon>Pyraloidea</taxon>
        <taxon>Crambidae</taxon>
        <taxon>Pyraustinae</taxon>
        <taxon>Loxostege</taxon>
    </lineage>
</organism>
<keyword evidence="1" id="KW-1133">Transmembrane helix</keyword>